<sequence>MSFEESSNEPLLQIDRRALLRGSISLGIAGAATHIFQPRTAFAKAPRRGGKFVAGIDSGSTTDSVDPVFLSSSATVFVSYQLGNRLVERTTDGQLGPELAERWEPTEGGKSWTFHLRDDVTFHNGKEFTAKDMVYSLNRHRGPDTKSGAASLMKAIEDIKVDNPHQFTVTLSAPDVNFPYLMANAALIAQSEGEDPAKGIGTGPFVLDSAQPGIRYNFRRNPKYFRPEPLFDELEILIINDDTARISALLAGSTHFASGLTPNLVERIRNSSSIKVDVADTTTFYYFVMQTNQAPFNNPDLRLALKYAVDRDLILKTTQAGYGTIGNDNPINSIYPLYSALPQHSYDPEKATFHYKKSGHSGAIDLYTSETVFPRAVSAVEIYQQSAAKAGITINPKRVPHDGYWSEIWMKKPFCASRFGSLATEDQAFTQPFASDSPWNDSNWYRPQFDKLLIQARSELDVGKRKSLYHDAAKMVQEDAGHITLMFSTSINGLAKNIHGFVGDHFHGEAKNFARCWFEA</sequence>
<dbReference type="PANTHER" id="PTHR30290">
    <property type="entry name" value="PERIPLASMIC BINDING COMPONENT OF ABC TRANSPORTER"/>
    <property type="match status" value="1"/>
</dbReference>
<proteinExistence type="inferred from homology"/>
<evidence type="ECO:0000256" key="2">
    <source>
        <dbReference type="ARBA" id="ARBA00005695"/>
    </source>
</evidence>
<dbReference type="EMBL" id="JAVIIZ010000019">
    <property type="protein sequence ID" value="MDX8475392.1"/>
    <property type="molecule type" value="Genomic_DNA"/>
</dbReference>
<dbReference type="InterPro" id="IPR000914">
    <property type="entry name" value="SBP_5_dom"/>
</dbReference>
<evidence type="ECO:0000313" key="5">
    <source>
        <dbReference type="Proteomes" id="UP001271780"/>
    </source>
</evidence>
<organism evidence="4 5">
    <name type="scientific">Mesorhizobium dulcispinae</name>
    <dbReference type="NCBI Taxonomy" id="3072316"/>
    <lineage>
        <taxon>Bacteria</taxon>
        <taxon>Pseudomonadati</taxon>
        <taxon>Pseudomonadota</taxon>
        <taxon>Alphaproteobacteria</taxon>
        <taxon>Hyphomicrobiales</taxon>
        <taxon>Phyllobacteriaceae</taxon>
        <taxon>Mesorhizobium</taxon>
    </lineage>
</organism>
<evidence type="ECO:0000259" key="3">
    <source>
        <dbReference type="Pfam" id="PF00496"/>
    </source>
</evidence>
<feature type="domain" description="Solute-binding protein family 5" evidence="3">
    <location>
        <begin position="95"/>
        <end position="440"/>
    </location>
</feature>
<dbReference type="PROSITE" id="PS51318">
    <property type="entry name" value="TAT"/>
    <property type="match status" value="1"/>
</dbReference>
<name>A0ABU4XKW5_9HYPH</name>
<comment type="similarity">
    <text evidence="2">Belongs to the bacterial solute-binding protein 5 family.</text>
</comment>
<dbReference type="Gene3D" id="3.90.76.10">
    <property type="entry name" value="Dipeptide-binding Protein, Domain 1"/>
    <property type="match status" value="1"/>
</dbReference>
<comment type="caution">
    <text evidence="4">The sequence shown here is derived from an EMBL/GenBank/DDBJ whole genome shotgun (WGS) entry which is preliminary data.</text>
</comment>
<evidence type="ECO:0000313" key="4">
    <source>
        <dbReference type="EMBL" id="MDX8475392.1"/>
    </source>
</evidence>
<dbReference type="InterPro" id="IPR039424">
    <property type="entry name" value="SBP_5"/>
</dbReference>
<dbReference type="SUPFAM" id="SSF53850">
    <property type="entry name" value="Periplasmic binding protein-like II"/>
    <property type="match status" value="1"/>
</dbReference>
<dbReference type="InterPro" id="IPR030678">
    <property type="entry name" value="Peptide/Ni-bd"/>
</dbReference>
<dbReference type="CDD" id="cd08503">
    <property type="entry name" value="PBP2_NikA_DppA_OppA_like_17"/>
    <property type="match status" value="1"/>
</dbReference>
<gene>
    <name evidence="4" type="ORF">RFM27_25185</name>
</gene>
<dbReference type="Pfam" id="PF00496">
    <property type="entry name" value="SBP_bac_5"/>
    <property type="match status" value="1"/>
</dbReference>
<dbReference type="RefSeq" id="WP_320318282.1">
    <property type="nucleotide sequence ID" value="NZ_JAVIIX010000018.1"/>
</dbReference>
<keyword evidence="5" id="KW-1185">Reference proteome</keyword>
<dbReference type="Gene3D" id="3.40.190.10">
    <property type="entry name" value="Periplasmic binding protein-like II"/>
    <property type="match status" value="1"/>
</dbReference>
<dbReference type="InterPro" id="IPR006311">
    <property type="entry name" value="TAT_signal"/>
</dbReference>
<evidence type="ECO:0000256" key="1">
    <source>
        <dbReference type="ARBA" id="ARBA00004418"/>
    </source>
</evidence>
<accession>A0ABU4XKW5</accession>
<protein>
    <submittedName>
        <fullName evidence="4">ABC transporter substrate-binding protein</fullName>
    </submittedName>
</protein>
<dbReference type="Gene3D" id="3.10.105.10">
    <property type="entry name" value="Dipeptide-binding Protein, Domain 3"/>
    <property type="match status" value="1"/>
</dbReference>
<reference evidence="4 5" key="1">
    <citation type="submission" date="2023-08" db="EMBL/GenBank/DDBJ databases">
        <title>Implementing the SeqCode for naming new Mesorhizobium species isolated from Vachellia karroo root nodules.</title>
        <authorList>
            <person name="Van Lill M."/>
        </authorList>
    </citation>
    <scope>NUCLEOTIDE SEQUENCE [LARGE SCALE GENOMIC DNA]</scope>
    <source>
        <strain evidence="4 5">VK23A</strain>
    </source>
</reference>
<dbReference type="Proteomes" id="UP001271780">
    <property type="component" value="Unassembled WGS sequence"/>
</dbReference>
<comment type="subcellular location">
    <subcellularLocation>
        <location evidence="1">Periplasm</location>
    </subcellularLocation>
</comment>
<dbReference type="PIRSF" id="PIRSF002741">
    <property type="entry name" value="MppA"/>
    <property type="match status" value="1"/>
</dbReference>